<dbReference type="Proteomes" id="UP000659438">
    <property type="component" value="Unassembled WGS sequence"/>
</dbReference>
<reference evidence="3" key="3">
    <citation type="submission" date="2021-06" db="EMBL/GenBank/DDBJ databases">
        <title>Updating the genus Pseudomonas: Description of 43 new species and partition of the Pseudomonas putida group.</title>
        <authorList>
            <person name="Girard L."/>
            <person name="Lood C."/>
            <person name="Vandamme P."/>
            <person name="Rokni-Zadeh H."/>
            <person name="Van Noort V."/>
            <person name="Hofte M."/>
            <person name="Lavigne R."/>
            <person name="De Mot R."/>
        </authorList>
    </citation>
    <scope>NUCLEOTIDE SEQUENCE</scope>
    <source>
        <strain evidence="3">SWRI102</strain>
    </source>
</reference>
<dbReference type="EMBL" id="JABWQX010000001">
    <property type="protein sequence ID" value="MBC3394259.1"/>
    <property type="molecule type" value="Genomic_DNA"/>
</dbReference>
<dbReference type="EMBL" id="JABWQX020000001">
    <property type="protein sequence ID" value="MBV4551714.1"/>
    <property type="molecule type" value="Genomic_DNA"/>
</dbReference>
<reference evidence="2" key="2">
    <citation type="submission" date="2020-07" db="EMBL/GenBank/DDBJ databases">
        <authorList>
            <person name="Lood C."/>
            <person name="Girard L."/>
        </authorList>
    </citation>
    <scope>NUCLEOTIDE SEQUENCE</scope>
    <source>
        <strain evidence="2">SWRI102</strain>
    </source>
</reference>
<evidence type="ECO:0000256" key="1">
    <source>
        <dbReference type="SAM" id="MobiDB-lite"/>
    </source>
</evidence>
<protein>
    <submittedName>
        <fullName evidence="2">Uncharacterized protein</fullName>
    </submittedName>
</protein>
<proteinExistence type="predicted"/>
<dbReference type="AlphaFoldDB" id="A0A923JPA3"/>
<dbReference type="RefSeq" id="WP_186642548.1">
    <property type="nucleotide sequence ID" value="NZ_JABWQX020000001.1"/>
</dbReference>
<gene>
    <name evidence="3" type="ORF">HU742_011260</name>
    <name evidence="2" type="ORF">HU742_03515</name>
</gene>
<comment type="caution">
    <text evidence="2">The sequence shown here is derived from an EMBL/GenBank/DDBJ whole genome shotgun (WGS) entry which is preliminary data.</text>
</comment>
<accession>A0A923JPA3</accession>
<feature type="region of interest" description="Disordered" evidence="1">
    <location>
        <begin position="60"/>
        <end position="81"/>
    </location>
</feature>
<sequence>MKLTTYRYAGPPSCASLRVGKTGERLEVLLHPGQPVSMPADHEYTRVLLALKHLQPFHANPLPAGSSAKAIQAPSISALKE</sequence>
<evidence type="ECO:0000313" key="4">
    <source>
        <dbReference type="Proteomes" id="UP000659438"/>
    </source>
</evidence>
<name>A0A923JPA3_9PSED</name>
<evidence type="ECO:0000313" key="3">
    <source>
        <dbReference type="EMBL" id="MBV4551714.1"/>
    </source>
</evidence>
<organism evidence="2">
    <name type="scientific">Pseudomonas marvdashtae</name>
    <dbReference type="NCBI Taxonomy" id="2745500"/>
    <lineage>
        <taxon>Bacteria</taxon>
        <taxon>Pseudomonadati</taxon>
        <taxon>Pseudomonadota</taxon>
        <taxon>Gammaproteobacteria</taxon>
        <taxon>Pseudomonadales</taxon>
        <taxon>Pseudomonadaceae</taxon>
        <taxon>Pseudomonas</taxon>
    </lineage>
</organism>
<keyword evidence="4" id="KW-1185">Reference proteome</keyword>
<evidence type="ECO:0000313" key="2">
    <source>
        <dbReference type="EMBL" id="MBC3394259.1"/>
    </source>
</evidence>
<reference evidence="2 4" key="1">
    <citation type="journal article" date="2020" name="Microorganisms">
        <title>Reliable Identification of Environmental Pseudomonas Isolates Using the rpoD Gene.</title>
        <authorList>
            <consortium name="The Broad Institute Genome Sequencing Platform"/>
            <person name="Girard L."/>
            <person name="Lood C."/>
            <person name="Rokni-Zadeh H."/>
            <person name="van Noort V."/>
            <person name="Lavigne R."/>
            <person name="De Mot R."/>
        </authorList>
    </citation>
    <scope>NUCLEOTIDE SEQUENCE</scope>
    <source>
        <strain evidence="2 4">SWRI102</strain>
    </source>
</reference>